<reference evidence="2" key="2">
    <citation type="submission" date="2023-04" db="EMBL/GenBank/DDBJ databases">
        <title>Paracnuella aquatica gen. nov., sp. nov., a member of the family Chitinophagaceae isolated from a hot spring.</title>
        <authorList>
            <person name="Wang C."/>
        </authorList>
    </citation>
    <scope>NUCLEOTIDE SEQUENCE</scope>
    <source>
        <strain evidence="2">LB-8</strain>
    </source>
</reference>
<name>A0A9X2XYR5_9BACT</name>
<dbReference type="GO" id="GO:0008408">
    <property type="term" value="F:3'-5' exonuclease activity"/>
    <property type="evidence" value="ECO:0007669"/>
    <property type="project" value="TreeGrafter"/>
</dbReference>
<dbReference type="GO" id="GO:0003887">
    <property type="term" value="F:DNA-directed DNA polymerase activity"/>
    <property type="evidence" value="ECO:0007669"/>
    <property type="project" value="InterPro"/>
</dbReference>
<dbReference type="InterPro" id="IPR012337">
    <property type="entry name" value="RNaseH-like_sf"/>
</dbReference>
<dbReference type="AlphaFoldDB" id="A0A9X2XYR5"/>
<keyword evidence="2" id="KW-0378">Hydrolase</keyword>
<feature type="domain" description="Exonuclease" evidence="1">
    <location>
        <begin position="32"/>
        <end position="199"/>
    </location>
</feature>
<evidence type="ECO:0000259" key="1">
    <source>
        <dbReference type="SMART" id="SM00479"/>
    </source>
</evidence>
<keyword evidence="2" id="KW-0540">Nuclease</keyword>
<dbReference type="SMART" id="SM00479">
    <property type="entry name" value="EXOIII"/>
    <property type="match status" value="1"/>
</dbReference>
<proteinExistence type="predicted"/>
<sequence>MDQKDVADGVMKHTYYIPQTETESKFLQLEKPIVFFDLETTGTNTIKDRIIEICAIKVNTDGSQEELYHLLNPTIPISPGATAVHGITDEMVADKPTFGDLAEQLAAYFEGCDLGGYNIKRFDVPMLLEEFHRYKKYPIHYSEVKLVDVMAIYHRKEKRDLAAAVKFYCDREHQDAHSAKADVLATIDILKRQLLKYGDLEPNTSFLHDYLDSGNTVDISGKFIRNENGDIVFSFGKHQGKLACTEPDYLKWMLNGDFPVDTKMVANRIYKNCIWENEIKDWLHHNKIMQDTALASALYTAIKYEKDIPPFTTTKQDSKVKVTYNTTIEPPSSFTLVHPDAVATLLKTLDGWLRQGD</sequence>
<dbReference type="Pfam" id="PF00929">
    <property type="entry name" value="RNase_T"/>
    <property type="match status" value="1"/>
</dbReference>
<dbReference type="PANTHER" id="PTHR30231:SF41">
    <property type="entry name" value="DNA POLYMERASE III SUBUNIT EPSILON"/>
    <property type="match status" value="1"/>
</dbReference>
<dbReference type="Gene3D" id="3.30.420.10">
    <property type="entry name" value="Ribonuclease H-like superfamily/Ribonuclease H"/>
    <property type="match status" value="1"/>
</dbReference>
<dbReference type="EMBL" id="JAOTIF010000027">
    <property type="protein sequence ID" value="MCU7552019.1"/>
    <property type="molecule type" value="Genomic_DNA"/>
</dbReference>
<dbReference type="GO" id="GO:0005829">
    <property type="term" value="C:cytosol"/>
    <property type="evidence" value="ECO:0007669"/>
    <property type="project" value="TreeGrafter"/>
</dbReference>
<dbReference type="CDD" id="cd06127">
    <property type="entry name" value="DEDDh"/>
    <property type="match status" value="1"/>
</dbReference>
<dbReference type="Proteomes" id="UP001155483">
    <property type="component" value="Unassembled WGS sequence"/>
</dbReference>
<evidence type="ECO:0000313" key="2">
    <source>
        <dbReference type="EMBL" id="MCU7552019.1"/>
    </source>
</evidence>
<dbReference type="SUPFAM" id="SSF53098">
    <property type="entry name" value="Ribonuclease H-like"/>
    <property type="match status" value="1"/>
</dbReference>
<dbReference type="InterPro" id="IPR006054">
    <property type="entry name" value="DnaQ"/>
</dbReference>
<comment type="caution">
    <text evidence="2">The sequence shown here is derived from an EMBL/GenBank/DDBJ whole genome shotgun (WGS) entry which is preliminary data.</text>
</comment>
<accession>A0A9X2XYR5</accession>
<dbReference type="RefSeq" id="WP_279299456.1">
    <property type="nucleotide sequence ID" value="NZ_JAOTIF010000027.1"/>
</dbReference>
<protein>
    <submittedName>
        <fullName evidence="2">3'-5' exonuclease</fullName>
    </submittedName>
</protein>
<gene>
    <name evidence="2" type="ORF">OCK74_23060</name>
</gene>
<dbReference type="GO" id="GO:0003677">
    <property type="term" value="F:DNA binding"/>
    <property type="evidence" value="ECO:0007669"/>
    <property type="project" value="InterPro"/>
</dbReference>
<keyword evidence="2" id="KW-0269">Exonuclease</keyword>
<organism evidence="2 3">
    <name type="scientific">Paraflavisolibacter caeni</name>
    <dbReference type="NCBI Taxonomy" id="2982496"/>
    <lineage>
        <taxon>Bacteria</taxon>
        <taxon>Pseudomonadati</taxon>
        <taxon>Bacteroidota</taxon>
        <taxon>Chitinophagia</taxon>
        <taxon>Chitinophagales</taxon>
        <taxon>Chitinophagaceae</taxon>
        <taxon>Paraflavisolibacter</taxon>
    </lineage>
</organism>
<dbReference type="InterPro" id="IPR013520">
    <property type="entry name" value="Ribonucl_H"/>
</dbReference>
<reference evidence="2" key="1">
    <citation type="submission" date="2022-09" db="EMBL/GenBank/DDBJ databases">
        <authorList>
            <person name="Yuan C."/>
            <person name="Ke Z."/>
        </authorList>
    </citation>
    <scope>NUCLEOTIDE SEQUENCE</scope>
    <source>
        <strain evidence="2">LB-8</strain>
    </source>
</reference>
<dbReference type="InterPro" id="IPR036397">
    <property type="entry name" value="RNaseH_sf"/>
</dbReference>
<dbReference type="GO" id="GO:0045004">
    <property type="term" value="P:DNA replication proofreading"/>
    <property type="evidence" value="ECO:0007669"/>
    <property type="project" value="TreeGrafter"/>
</dbReference>
<evidence type="ECO:0000313" key="3">
    <source>
        <dbReference type="Proteomes" id="UP001155483"/>
    </source>
</evidence>
<keyword evidence="3" id="KW-1185">Reference proteome</keyword>
<dbReference type="NCBIfam" id="TIGR00573">
    <property type="entry name" value="dnaq"/>
    <property type="match status" value="1"/>
</dbReference>
<dbReference type="PANTHER" id="PTHR30231">
    <property type="entry name" value="DNA POLYMERASE III SUBUNIT EPSILON"/>
    <property type="match status" value="1"/>
</dbReference>